<evidence type="ECO:0000256" key="2">
    <source>
        <dbReference type="ARBA" id="ARBA00023125"/>
    </source>
</evidence>
<gene>
    <name evidence="6" type="ORF">C8D82_12922</name>
    <name evidence="5" type="ORF">HF882_10055</name>
</gene>
<dbReference type="GeneID" id="78296512"/>
<proteinExistence type="predicted"/>
<dbReference type="InterPro" id="IPR036388">
    <property type="entry name" value="WH-like_DNA-bd_sf"/>
</dbReference>
<evidence type="ECO:0000256" key="3">
    <source>
        <dbReference type="ARBA" id="ARBA00023163"/>
    </source>
</evidence>
<reference evidence="6 7" key="1">
    <citation type="submission" date="2018-04" db="EMBL/GenBank/DDBJ databases">
        <title>Genomic Encyclopedia of Type Strains, Phase IV (KMG-IV): sequencing the most valuable type-strain genomes for metagenomic binning, comparative biology and taxonomic classification.</title>
        <authorList>
            <person name="Goeker M."/>
        </authorList>
    </citation>
    <scope>NUCLEOTIDE SEQUENCE [LARGE SCALE GENOMIC DNA]</scope>
    <source>
        <strain evidence="6 7">DSM 14823</strain>
    </source>
</reference>
<evidence type="ECO:0000259" key="4">
    <source>
        <dbReference type="PROSITE" id="PS50949"/>
    </source>
</evidence>
<dbReference type="PROSITE" id="PS50949">
    <property type="entry name" value="HTH_GNTR"/>
    <property type="match status" value="1"/>
</dbReference>
<dbReference type="EMBL" id="QEKH01000029">
    <property type="protein sequence ID" value="PVY38000.1"/>
    <property type="molecule type" value="Genomic_DNA"/>
</dbReference>
<dbReference type="CDD" id="cd06267">
    <property type="entry name" value="PBP1_LacI_sugar_binding-like"/>
    <property type="match status" value="1"/>
</dbReference>
<dbReference type="SMART" id="SM00345">
    <property type="entry name" value="HTH_GNTR"/>
    <property type="match status" value="1"/>
</dbReference>
<keyword evidence="1" id="KW-0805">Transcription regulation</keyword>
<dbReference type="PANTHER" id="PTHR30146:SF24">
    <property type="entry name" value="XYLOSE OPERON REGULATORY PROTEIN"/>
    <property type="match status" value="1"/>
</dbReference>
<name>A0A2U1ANJ6_9BACT</name>
<evidence type="ECO:0000256" key="1">
    <source>
        <dbReference type="ARBA" id="ARBA00023015"/>
    </source>
</evidence>
<keyword evidence="7" id="KW-1185">Reference proteome</keyword>
<dbReference type="EMBL" id="JABAEW010000016">
    <property type="protein sequence ID" value="NMD86926.1"/>
    <property type="molecule type" value="Genomic_DNA"/>
</dbReference>
<dbReference type="Pfam" id="PF00392">
    <property type="entry name" value="GntR"/>
    <property type="match status" value="1"/>
</dbReference>
<keyword evidence="3" id="KW-0804">Transcription</keyword>
<accession>A0A2U1ANJ6</accession>
<dbReference type="AlphaFoldDB" id="A0A2U1ANJ6"/>
<dbReference type="OrthoDB" id="9772505at2"/>
<comment type="caution">
    <text evidence="6">The sequence shown here is derived from an EMBL/GenBank/DDBJ whole genome shotgun (WGS) entry which is preliminary data.</text>
</comment>
<dbReference type="Gene3D" id="3.40.50.2300">
    <property type="match status" value="2"/>
</dbReference>
<dbReference type="SUPFAM" id="SSF46785">
    <property type="entry name" value="Winged helix' DNA-binding domain"/>
    <property type="match status" value="1"/>
</dbReference>
<dbReference type="InterPro" id="IPR046335">
    <property type="entry name" value="LacI/GalR-like_sensor"/>
</dbReference>
<dbReference type="CDD" id="cd07377">
    <property type="entry name" value="WHTH_GntR"/>
    <property type="match status" value="1"/>
</dbReference>
<dbReference type="Gene3D" id="1.10.10.10">
    <property type="entry name" value="Winged helix-like DNA-binding domain superfamily/Winged helix DNA-binding domain"/>
    <property type="match status" value="1"/>
</dbReference>
<reference evidence="5 8" key="2">
    <citation type="submission" date="2020-04" db="EMBL/GenBank/DDBJ databases">
        <authorList>
            <person name="Hitch T.C.A."/>
            <person name="Wylensek D."/>
            <person name="Clavel T."/>
        </authorList>
    </citation>
    <scope>NUCLEOTIDE SEQUENCE [LARGE SCALE GENOMIC DNA]</scope>
    <source>
        <strain evidence="5 8">COR2-253-APC-1A</strain>
    </source>
</reference>
<evidence type="ECO:0000313" key="7">
    <source>
        <dbReference type="Proteomes" id="UP000245959"/>
    </source>
</evidence>
<dbReference type="GO" id="GO:0000976">
    <property type="term" value="F:transcription cis-regulatory region binding"/>
    <property type="evidence" value="ECO:0007669"/>
    <property type="project" value="TreeGrafter"/>
</dbReference>
<feature type="domain" description="HTH gntR-type" evidence="4">
    <location>
        <begin position="3"/>
        <end position="71"/>
    </location>
</feature>
<dbReference type="InterPro" id="IPR028082">
    <property type="entry name" value="Peripla_BP_I"/>
</dbReference>
<dbReference type="GO" id="GO:0003700">
    <property type="term" value="F:DNA-binding transcription factor activity"/>
    <property type="evidence" value="ECO:0007669"/>
    <property type="project" value="InterPro"/>
</dbReference>
<keyword evidence="2" id="KW-0238">DNA-binding</keyword>
<dbReference type="Pfam" id="PF13377">
    <property type="entry name" value="Peripla_BP_3"/>
    <property type="match status" value="1"/>
</dbReference>
<dbReference type="Proteomes" id="UP000576225">
    <property type="component" value="Unassembled WGS sequence"/>
</dbReference>
<evidence type="ECO:0000313" key="6">
    <source>
        <dbReference type="EMBL" id="PVY38000.1"/>
    </source>
</evidence>
<organism evidence="6 7">
    <name type="scientific">Victivallis vadensis</name>
    <dbReference type="NCBI Taxonomy" id="172901"/>
    <lineage>
        <taxon>Bacteria</taxon>
        <taxon>Pseudomonadati</taxon>
        <taxon>Lentisphaerota</taxon>
        <taxon>Lentisphaeria</taxon>
        <taxon>Victivallales</taxon>
        <taxon>Victivallaceae</taxon>
        <taxon>Victivallis</taxon>
    </lineage>
</organism>
<sequence>MSTSPRRKVIEAIREQITSGRYTAGSRLPTELELADELAVARGTVRSALRELAETGVVELRRKIGCFVAEHNPLQPRHPHRLAAFVVPSMPGRHSMYGRLLEGLEQAAFAADCDLSFFNLAQSSEKALAVVEKLKTRPLAGVIFSPLVVSDYYRVNSEILDLFEAGRIPYVTIDTPVARGGIIRGNFVGSDGYHGMRLLVRTLAGQGFRRFGSLRVFGGVYTSDQRYQGVTDELAALGLPFEAAFHQEIADVPLPEQGREKVRRMFHSRSNLPEVLLCTHSILARNAADELARLGFRVPEEITVVGFDAPNDQEPFGFAAMRQPFVEIGRRAMEILLESPPGSIRQEFIPCQLVLNPNVKETAAPSVITA</sequence>
<dbReference type="InterPro" id="IPR036390">
    <property type="entry name" value="WH_DNA-bd_sf"/>
</dbReference>
<protein>
    <submittedName>
        <fullName evidence="6">GntR family transcriptional regulator</fullName>
    </submittedName>
</protein>
<dbReference type="RefSeq" id="WP_116885232.1">
    <property type="nucleotide sequence ID" value="NZ_CABMMC010000032.1"/>
</dbReference>
<dbReference type="Proteomes" id="UP000245959">
    <property type="component" value="Unassembled WGS sequence"/>
</dbReference>
<dbReference type="SUPFAM" id="SSF53822">
    <property type="entry name" value="Periplasmic binding protein-like I"/>
    <property type="match status" value="1"/>
</dbReference>
<dbReference type="PANTHER" id="PTHR30146">
    <property type="entry name" value="LACI-RELATED TRANSCRIPTIONAL REPRESSOR"/>
    <property type="match status" value="1"/>
</dbReference>
<dbReference type="InterPro" id="IPR000524">
    <property type="entry name" value="Tscrpt_reg_HTH_GntR"/>
</dbReference>
<evidence type="ECO:0000313" key="5">
    <source>
        <dbReference type="EMBL" id="NMD86926.1"/>
    </source>
</evidence>
<evidence type="ECO:0000313" key="8">
    <source>
        <dbReference type="Proteomes" id="UP000576225"/>
    </source>
</evidence>
<dbReference type="PRINTS" id="PR00035">
    <property type="entry name" value="HTHGNTR"/>
</dbReference>